<keyword evidence="3" id="KW-1185">Reference proteome</keyword>
<evidence type="ECO:0000256" key="1">
    <source>
        <dbReference type="SAM" id="MobiDB-lite"/>
    </source>
</evidence>
<protein>
    <submittedName>
        <fullName evidence="2">Uncharacterized protein</fullName>
    </submittedName>
</protein>
<reference evidence="2 3" key="1">
    <citation type="submission" date="2023-02" db="EMBL/GenBank/DDBJ databases">
        <title>LHISI_Scaffold_Assembly.</title>
        <authorList>
            <person name="Stuart O.P."/>
            <person name="Cleave R."/>
            <person name="Magrath M.J.L."/>
            <person name="Mikheyev A.S."/>
        </authorList>
    </citation>
    <scope>NUCLEOTIDE SEQUENCE [LARGE SCALE GENOMIC DNA]</scope>
    <source>
        <strain evidence="2">Daus_M_001</strain>
        <tissue evidence="2">Leg muscle</tissue>
    </source>
</reference>
<accession>A0ABQ9I0G3</accession>
<evidence type="ECO:0000313" key="3">
    <source>
        <dbReference type="Proteomes" id="UP001159363"/>
    </source>
</evidence>
<dbReference type="Proteomes" id="UP001159363">
    <property type="component" value="Chromosome 3"/>
</dbReference>
<organism evidence="2 3">
    <name type="scientific">Dryococelus australis</name>
    <dbReference type="NCBI Taxonomy" id="614101"/>
    <lineage>
        <taxon>Eukaryota</taxon>
        <taxon>Metazoa</taxon>
        <taxon>Ecdysozoa</taxon>
        <taxon>Arthropoda</taxon>
        <taxon>Hexapoda</taxon>
        <taxon>Insecta</taxon>
        <taxon>Pterygota</taxon>
        <taxon>Neoptera</taxon>
        <taxon>Polyneoptera</taxon>
        <taxon>Phasmatodea</taxon>
        <taxon>Verophasmatodea</taxon>
        <taxon>Anareolatae</taxon>
        <taxon>Phasmatidae</taxon>
        <taxon>Eurycanthinae</taxon>
        <taxon>Dryococelus</taxon>
    </lineage>
</organism>
<evidence type="ECO:0000313" key="2">
    <source>
        <dbReference type="EMBL" id="KAJ8890127.1"/>
    </source>
</evidence>
<dbReference type="EMBL" id="JARBHB010000003">
    <property type="protein sequence ID" value="KAJ8890127.1"/>
    <property type="molecule type" value="Genomic_DNA"/>
</dbReference>
<proteinExistence type="predicted"/>
<feature type="compositionally biased region" description="Basic and acidic residues" evidence="1">
    <location>
        <begin position="14"/>
        <end position="24"/>
    </location>
</feature>
<gene>
    <name evidence="2" type="ORF">PR048_009634</name>
</gene>
<feature type="region of interest" description="Disordered" evidence="1">
    <location>
        <begin position="1"/>
        <end position="34"/>
    </location>
</feature>
<feature type="region of interest" description="Disordered" evidence="1">
    <location>
        <begin position="65"/>
        <end position="110"/>
    </location>
</feature>
<name>A0ABQ9I0G3_9NEOP</name>
<sequence>MRVIEVIMARRRNERTGETGDPRENPPTNGIVRHDSHMRKSGVTRLGIEYGSSWCEASRLTAQPPRLRRSAGMQGQVERENPENTRQPAASSSTIITCENPGATSPGIESGSPWWEAVTLAATLPRPLEAATTFTSLPETGYKTVNSNFFDYSSPARQYHSSLQRRSQSADFTHISHTRRHSTLYWLVILAHLWPMVARSFQLKLSDCVLGGPPQIKSSCWPNLEGSPHPEAR</sequence>
<feature type="compositionally biased region" description="Polar residues" evidence="1">
    <location>
        <begin position="84"/>
        <end position="97"/>
    </location>
</feature>
<comment type="caution">
    <text evidence="2">The sequence shown here is derived from an EMBL/GenBank/DDBJ whole genome shotgun (WGS) entry which is preliminary data.</text>
</comment>